<dbReference type="OrthoDB" id="3172332at2759"/>
<accession>A0A2T3ZM94</accession>
<evidence type="ECO:0000313" key="1">
    <source>
        <dbReference type="EMBL" id="PTB45924.1"/>
    </source>
</evidence>
<keyword evidence="2" id="KW-1185">Reference proteome</keyword>
<proteinExistence type="predicted"/>
<name>A0A2T3ZM94_TRIA4</name>
<protein>
    <submittedName>
        <fullName evidence="1">Uncharacterized protein</fullName>
    </submittedName>
</protein>
<gene>
    <name evidence="1" type="ORF">M441DRAFT_41794</name>
</gene>
<sequence>MPASTRKSRVGCIMCRKIFDIKSSLLSVSLTCGANVQVIKNPSILPGTLQSSRFLPWVPTMMHKSYELEAQATFFATSKPSTHHALASPNALRRDFGEQYGHLPPPSKLQHGIKSDMPAVDLFTVKLFLTPCPSRLTDDFPPSSDAEPHMNKMLFTEKTVVMHAKSRLETLGTFTLQLLKEVSQVSTISSGPTLSRMGQKLLSS</sequence>
<dbReference type="EMBL" id="KZ679256">
    <property type="protein sequence ID" value="PTB45924.1"/>
    <property type="molecule type" value="Genomic_DNA"/>
</dbReference>
<dbReference type="Proteomes" id="UP000240493">
    <property type="component" value="Unassembled WGS sequence"/>
</dbReference>
<organism evidence="1 2">
    <name type="scientific">Trichoderma asperellum (strain ATCC 204424 / CBS 433.97 / NBRC 101777)</name>
    <dbReference type="NCBI Taxonomy" id="1042311"/>
    <lineage>
        <taxon>Eukaryota</taxon>
        <taxon>Fungi</taxon>
        <taxon>Dikarya</taxon>
        <taxon>Ascomycota</taxon>
        <taxon>Pezizomycotina</taxon>
        <taxon>Sordariomycetes</taxon>
        <taxon>Hypocreomycetidae</taxon>
        <taxon>Hypocreales</taxon>
        <taxon>Hypocreaceae</taxon>
        <taxon>Trichoderma</taxon>
    </lineage>
</organism>
<reference evidence="1 2" key="1">
    <citation type="submission" date="2016-07" db="EMBL/GenBank/DDBJ databases">
        <title>Multiple horizontal gene transfer events from other fungi enriched the ability of initially mycotrophic Trichoderma (Ascomycota) to feed on dead plant biomass.</title>
        <authorList>
            <consortium name="DOE Joint Genome Institute"/>
            <person name="Aerts A."/>
            <person name="Atanasova L."/>
            <person name="Chenthamara K."/>
            <person name="Zhang J."/>
            <person name="Grujic M."/>
            <person name="Henrissat B."/>
            <person name="Kuo A."/>
            <person name="Salamov A."/>
            <person name="Lipzen A."/>
            <person name="Labutti K."/>
            <person name="Barry K."/>
            <person name="Miao Y."/>
            <person name="Rahimi M.J."/>
            <person name="Shen Q."/>
            <person name="Grigoriev I.V."/>
            <person name="Kubicek C.P."/>
            <person name="Druzhinina I.S."/>
        </authorList>
    </citation>
    <scope>NUCLEOTIDE SEQUENCE [LARGE SCALE GENOMIC DNA]</scope>
    <source>
        <strain evidence="1 2">CBS 433.97</strain>
    </source>
</reference>
<evidence type="ECO:0000313" key="2">
    <source>
        <dbReference type="Proteomes" id="UP000240493"/>
    </source>
</evidence>
<dbReference type="AlphaFoldDB" id="A0A2T3ZM94"/>